<reference evidence="1 2" key="1">
    <citation type="submission" date="2018-08" db="EMBL/GenBank/DDBJ databases">
        <title>Genomic Encyclopedia of Archaeal and Bacterial Type Strains, Phase II (KMG-II): from individual species to whole genera.</title>
        <authorList>
            <person name="Goeker M."/>
        </authorList>
    </citation>
    <scope>NUCLEOTIDE SEQUENCE [LARGE SCALE GENOMIC DNA]</scope>
    <source>
        <strain evidence="1 2">DSM 15986</strain>
    </source>
</reference>
<name>A0A3E0DEX8_9BACT</name>
<dbReference type="EMBL" id="QUNF01000029">
    <property type="protein sequence ID" value="REG81123.1"/>
    <property type="molecule type" value="Genomic_DNA"/>
</dbReference>
<evidence type="ECO:0000313" key="1">
    <source>
        <dbReference type="EMBL" id="REG81123.1"/>
    </source>
</evidence>
<dbReference type="Proteomes" id="UP000256405">
    <property type="component" value="Unassembled WGS sequence"/>
</dbReference>
<dbReference type="Gene3D" id="1.20.120.790">
    <property type="entry name" value="Heat shock protein 90, C-terminal domain"/>
    <property type="match status" value="1"/>
</dbReference>
<comment type="caution">
    <text evidence="1">The sequence shown here is derived from an EMBL/GenBank/DDBJ whole genome shotgun (WGS) entry which is preliminary data.</text>
</comment>
<dbReference type="SUPFAM" id="SSF110942">
    <property type="entry name" value="HSP90 C-terminal domain"/>
    <property type="match status" value="1"/>
</dbReference>
<organism evidence="1 2">
    <name type="scientific">Algoriphagus antarcticus</name>
    <dbReference type="NCBI Taxonomy" id="238540"/>
    <lineage>
        <taxon>Bacteria</taxon>
        <taxon>Pseudomonadati</taxon>
        <taxon>Bacteroidota</taxon>
        <taxon>Cytophagia</taxon>
        <taxon>Cytophagales</taxon>
        <taxon>Cyclobacteriaceae</taxon>
        <taxon>Algoriphagus</taxon>
    </lineage>
</organism>
<accession>A0A3E0DEX8</accession>
<dbReference type="AlphaFoldDB" id="A0A3E0DEX8"/>
<proteinExistence type="predicted"/>
<protein>
    <recommendedName>
        <fullName evidence="3">Molecular chaperone HtpG</fullName>
    </recommendedName>
</protein>
<dbReference type="InterPro" id="IPR037196">
    <property type="entry name" value="HSP90_C"/>
</dbReference>
<sequence>MKEIFNKAINNKTYTVEVEGLSPEELPVTITMEEFMRRMKEMAATGGGGMGFYGSLPDAYKVAINGNHPAVDKVLKAATEEEKIKIAKQSFDLALLSQGLLTGKDLTAFVKRSVELL</sequence>
<keyword evidence="2" id="KW-1185">Reference proteome</keyword>
<evidence type="ECO:0000313" key="2">
    <source>
        <dbReference type="Proteomes" id="UP000256405"/>
    </source>
</evidence>
<evidence type="ECO:0008006" key="3">
    <source>
        <dbReference type="Google" id="ProtNLM"/>
    </source>
</evidence>
<gene>
    <name evidence="1" type="ORF">C8N25_12968</name>
</gene>